<evidence type="ECO:0000313" key="3">
    <source>
        <dbReference type="EMBL" id="KKN33522.1"/>
    </source>
</evidence>
<keyword evidence="1" id="KW-0378">Hydrolase</keyword>
<comment type="caution">
    <text evidence="3">The sequence shown here is derived from an EMBL/GenBank/DDBJ whole genome shotgun (WGS) entry which is preliminary data.</text>
</comment>
<evidence type="ECO:0000259" key="2">
    <source>
        <dbReference type="Pfam" id="PF00326"/>
    </source>
</evidence>
<dbReference type="GO" id="GO:0004252">
    <property type="term" value="F:serine-type endopeptidase activity"/>
    <property type="evidence" value="ECO:0007669"/>
    <property type="project" value="TreeGrafter"/>
</dbReference>
<dbReference type="PANTHER" id="PTHR42776">
    <property type="entry name" value="SERINE PEPTIDASE S9 FAMILY MEMBER"/>
    <property type="match status" value="1"/>
</dbReference>
<accession>A0A0F9Q8Z6</accession>
<feature type="non-terminal residue" evidence="3">
    <location>
        <position position="1"/>
    </location>
</feature>
<protein>
    <recommendedName>
        <fullName evidence="2">Peptidase S9 prolyl oligopeptidase catalytic domain-containing protein</fullName>
    </recommendedName>
</protein>
<organism evidence="3">
    <name type="scientific">marine sediment metagenome</name>
    <dbReference type="NCBI Taxonomy" id="412755"/>
    <lineage>
        <taxon>unclassified sequences</taxon>
        <taxon>metagenomes</taxon>
        <taxon>ecological metagenomes</taxon>
    </lineage>
</organism>
<dbReference type="SUPFAM" id="SSF53474">
    <property type="entry name" value="alpha/beta-Hydrolases"/>
    <property type="match status" value="1"/>
</dbReference>
<dbReference type="InterPro" id="IPR029058">
    <property type="entry name" value="AB_hydrolase_fold"/>
</dbReference>
<dbReference type="PANTHER" id="PTHR42776:SF27">
    <property type="entry name" value="DIPEPTIDYL PEPTIDASE FAMILY MEMBER 6"/>
    <property type="match status" value="1"/>
</dbReference>
<dbReference type="Gene3D" id="3.40.50.1820">
    <property type="entry name" value="alpha/beta hydrolase"/>
    <property type="match status" value="1"/>
</dbReference>
<sequence length="209" mass="23638">DIRSSTTGQRSLISVLYMNYRTKPQICLISPHSNQDEMILDPVYSSTPYINMETKKSLVEPEIISFPTSDKSKSHGLLYLKADNMGKKENAPGVILVHGGPTGMSTDQFNGFIQYLATRGYGVFAINHRGSIGYGKDYREKLNGNWGNYDVNDSADALNYATEKGYIDRKRSSVFSFKSPKISLIRASKVLKYFGFLEKISFNEYRLRK</sequence>
<dbReference type="AlphaFoldDB" id="A0A0F9Q8Z6"/>
<gene>
    <name evidence="3" type="ORF">LCGC14_0803020</name>
</gene>
<dbReference type="Pfam" id="PF00326">
    <property type="entry name" value="Peptidase_S9"/>
    <property type="match status" value="1"/>
</dbReference>
<feature type="domain" description="Peptidase S9 prolyl oligopeptidase catalytic" evidence="2">
    <location>
        <begin position="109"/>
        <end position="172"/>
    </location>
</feature>
<proteinExistence type="predicted"/>
<dbReference type="GO" id="GO:0006508">
    <property type="term" value="P:proteolysis"/>
    <property type="evidence" value="ECO:0007669"/>
    <property type="project" value="InterPro"/>
</dbReference>
<reference evidence="3" key="1">
    <citation type="journal article" date="2015" name="Nature">
        <title>Complex archaea that bridge the gap between prokaryotes and eukaryotes.</title>
        <authorList>
            <person name="Spang A."/>
            <person name="Saw J.H."/>
            <person name="Jorgensen S.L."/>
            <person name="Zaremba-Niedzwiedzka K."/>
            <person name="Martijn J."/>
            <person name="Lind A.E."/>
            <person name="van Eijk R."/>
            <person name="Schleper C."/>
            <person name="Guy L."/>
            <person name="Ettema T.J."/>
        </authorList>
    </citation>
    <scope>NUCLEOTIDE SEQUENCE</scope>
</reference>
<name>A0A0F9Q8Z6_9ZZZZ</name>
<evidence type="ECO:0000256" key="1">
    <source>
        <dbReference type="ARBA" id="ARBA00022801"/>
    </source>
</evidence>
<dbReference type="EMBL" id="LAZR01002171">
    <property type="protein sequence ID" value="KKN33522.1"/>
    <property type="molecule type" value="Genomic_DNA"/>
</dbReference>
<dbReference type="InterPro" id="IPR001375">
    <property type="entry name" value="Peptidase_S9_cat"/>
</dbReference>